<dbReference type="PANTHER" id="PTHR30283:SF4">
    <property type="entry name" value="PEROXIDE STRESS RESISTANCE PROTEIN YAAA"/>
    <property type="match status" value="1"/>
</dbReference>
<dbReference type="HAMAP" id="MF_00652">
    <property type="entry name" value="UPF0246"/>
    <property type="match status" value="1"/>
</dbReference>
<accession>A0A0R1GYS6</accession>
<keyword evidence="3" id="KW-1185">Reference proteome</keyword>
<dbReference type="Pfam" id="PF03883">
    <property type="entry name" value="H2O2_YaaD"/>
    <property type="match status" value="1"/>
</dbReference>
<dbReference type="PANTHER" id="PTHR30283">
    <property type="entry name" value="PEROXIDE STRESS RESPONSE PROTEIN YAAA"/>
    <property type="match status" value="1"/>
</dbReference>
<dbReference type="RefSeq" id="WP_056945798.1">
    <property type="nucleotide sequence ID" value="NZ_AZCV01000007.1"/>
</dbReference>
<evidence type="ECO:0000313" key="3">
    <source>
        <dbReference type="Proteomes" id="UP000050909"/>
    </source>
</evidence>
<dbReference type="Proteomes" id="UP000050909">
    <property type="component" value="Unassembled WGS sequence"/>
</dbReference>
<reference evidence="2 3" key="1">
    <citation type="journal article" date="2015" name="Genome Announc.">
        <title>Expanding the biotechnology potential of lactobacilli through comparative genomics of 213 strains and associated genera.</title>
        <authorList>
            <person name="Sun Z."/>
            <person name="Harris H.M."/>
            <person name="McCann A."/>
            <person name="Guo C."/>
            <person name="Argimon S."/>
            <person name="Zhang W."/>
            <person name="Yang X."/>
            <person name="Jeffery I.B."/>
            <person name="Cooney J.C."/>
            <person name="Kagawa T.F."/>
            <person name="Liu W."/>
            <person name="Song Y."/>
            <person name="Salvetti E."/>
            <person name="Wrobel A."/>
            <person name="Rasinkangas P."/>
            <person name="Parkhill J."/>
            <person name="Rea M.C."/>
            <person name="O'Sullivan O."/>
            <person name="Ritari J."/>
            <person name="Douillard F.P."/>
            <person name="Paul Ross R."/>
            <person name="Yang R."/>
            <person name="Briner A.E."/>
            <person name="Felis G.E."/>
            <person name="de Vos W.M."/>
            <person name="Barrangou R."/>
            <person name="Klaenhammer T.R."/>
            <person name="Caufield P.W."/>
            <person name="Cui Y."/>
            <person name="Zhang H."/>
            <person name="O'Toole P.W."/>
        </authorList>
    </citation>
    <scope>NUCLEOTIDE SEQUENCE [LARGE SCALE GENOMIC DNA]</scope>
    <source>
        <strain evidence="2 3">DSM 20534</strain>
    </source>
</reference>
<dbReference type="AlphaFoldDB" id="A0A0R1GYS6"/>
<sequence length="248" mass="28708">MKIIVAPAKKMTNQSESFRARRQPQFLAEAQEILAAMKALDYAAAKEMWHCSDRLARPNFAWLQEMKLTEHVTPALTSYVGIQYQYMAPDLFTKDALEYVDQNLRILSGFYGVLRPFDGVVSYRLSLDSKLAVAGSRNLYDFWGSKIYQALEFDREPVLNLASLEYTKAIRPFLKPTDRLIDVLFYTSVSGRLQVKATHAKMARGMMVRYLAEQHVTDIQDVRNFWHPEYEYRADLSTPTKIVFVRDK</sequence>
<name>A0A0R1GYS6_9LACO</name>
<protein>
    <recommendedName>
        <fullName evidence="1">UPF0246 protein FC62_GL001466</fullName>
    </recommendedName>
</protein>
<evidence type="ECO:0000256" key="1">
    <source>
        <dbReference type="HAMAP-Rule" id="MF_00652"/>
    </source>
</evidence>
<dbReference type="EMBL" id="AZCV01000007">
    <property type="protein sequence ID" value="KRK37123.1"/>
    <property type="molecule type" value="Genomic_DNA"/>
</dbReference>
<dbReference type="GO" id="GO:0005829">
    <property type="term" value="C:cytosol"/>
    <property type="evidence" value="ECO:0007669"/>
    <property type="project" value="TreeGrafter"/>
</dbReference>
<dbReference type="InterPro" id="IPR005583">
    <property type="entry name" value="YaaA"/>
</dbReference>
<comment type="caution">
    <text evidence="2">The sequence shown here is derived from an EMBL/GenBank/DDBJ whole genome shotgun (WGS) entry which is preliminary data.</text>
</comment>
<gene>
    <name evidence="2" type="ORF">FC62_GL001466</name>
</gene>
<comment type="similarity">
    <text evidence="1">Belongs to the UPF0246 family.</text>
</comment>
<dbReference type="PATRIC" id="fig|1423722.3.peg.1492"/>
<proteinExistence type="inferred from homology"/>
<organism evidence="2 3">
    <name type="scientific">Amylolactobacillus amylotrophicus DSM 20534</name>
    <dbReference type="NCBI Taxonomy" id="1423722"/>
    <lineage>
        <taxon>Bacteria</taxon>
        <taxon>Bacillati</taxon>
        <taxon>Bacillota</taxon>
        <taxon>Bacilli</taxon>
        <taxon>Lactobacillales</taxon>
        <taxon>Lactobacillaceae</taxon>
        <taxon>Amylolactobacillus</taxon>
    </lineage>
</organism>
<dbReference type="NCBIfam" id="NF002543">
    <property type="entry name" value="PRK02101.1-4"/>
    <property type="match status" value="1"/>
</dbReference>
<dbReference type="GO" id="GO:0033194">
    <property type="term" value="P:response to hydroperoxide"/>
    <property type="evidence" value="ECO:0007669"/>
    <property type="project" value="TreeGrafter"/>
</dbReference>
<evidence type="ECO:0000313" key="2">
    <source>
        <dbReference type="EMBL" id="KRK37123.1"/>
    </source>
</evidence>